<dbReference type="Pfam" id="PF02518">
    <property type="entry name" value="HATPase_c"/>
    <property type="match status" value="1"/>
</dbReference>
<evidence type="ECO:0000256" key="4">
    <source>
        <dbReference type="ARBA" id="ARBA00022679"/>
    </source>
</evidence>
<dbReference type="InterPro" id="IPR010910">
    <property type="entry name" value="Nitrate/nitrite_sensing_bac"/>
</dbReference>
<dbReference type="Pfam" id="PF08376">
    <property type="entry name" value="NIT"/>
    <property type="match status" value="1"/>
</dbReference>
<reference evidence="8" key="2">
    <citation type="journal article" date="2023" name="Int. J. Syst. Evol. Microbiol.">
        <title>Streptomyces marispadix sp. nov., isolated from marine beach sediment of the Northern Coast of Portugal.</title>
        <authorList>
            <person name="dos Santos J.D.N."/>
            <person name="Vitorino I.R."/>
            <person name="Kallscheuer N."/>
            <person name="Srivastava A."/>
            <person name="Krautwurst S."/>
            <person name="Marz M."/>
            <person name="Jogler C."/>
            <person name="Lobo Da Cunha A."/>
            <person name="Catita J."/>
            <person name="Goncalves H."/>
            <person name="Gonzalez I."/>
            <person name="Reyes F."/>
            <person name="Lage O.M."/>
        </authorList>
    </citation>
    <scope>NUCLEOTIDE SEQUENCE</scope>
    <source>
        <strain evidence="8">M600PL45_2</strain>
    </source>
</reference>
<evidence type="ECO:0000256" key="1">
    <source>
        <dbReference type="ARBA" id="ARBA00000085"/>
    </source>
</evidence>
<keyword evidence="3" id="KW-0597">Phosphoprotein</keyword>
<dbReference type="PANTHER" id="PTHR45436:SF5">
    <property type="entry name" value="SENSOR HISTIDINE KINASE TRCS"/>
    <property type="match status" value="1"/>
</dbReference>
<keyword evidence="5" id="KW-0418">Kinase</keyword>
<accession>A0ABS9T1I1</accession>
<evidence type="ECO:0000313" key="8">
    <source>
        <dbReference type="EMBL" id="MCH6162367.1"/>
    </source>
</evidence>
<dbReference type="InterPro" id="IPR050428">
    <property type="entry name" value="TCS_sensor_his_kinase"/>
</dbReference>
<feature type="region of interest" description="Disordered" evidence="6">
    <location>
        <begin position="712"/>
        <end position="877"/>
    </location>
</feature>
<evidence type="ECO:0000259" key="7">
    <source>
        <dbReference type="PROSITE" id="PS50906"/>
    </source>
</evidence>
<name>A0ABS9T1I1_9ACTN</name>
<dbReference type="InterPro" id="IPR036890">
    <property type="entry name" value="HATPase_C_sf"/>
</dbReference>
<dbReference type="PROSITE" id="PS50906">
    <property type="entry name" value="NIT"/>
    <property type="match status" value="1"/>
</dbReference>
<dbReference type="EC" id="2.7.13.3" evidence="2"/>
<comment type="caution">
    <text evidence="8">The sequence shown here is derived from an EMBL/GenBank/DDBJ whole genome shotgun (WGS) entry which is preliminary data.</text>
</comment>
<evidence type="ECO:0000313" key="9">
    <source>
        <dbReference type="Proteomes" id="UP001166784"/>
    </source>
</evidence>
<feature type="compositionally biased region" description="Low complexity" evidence="6">
    <location>
        <begin position="770"/>
        <end position="785"/>
    </location>
</feature>
<dbReference type="InterPro" id="IPR013587">
    <property type="entry name" value="Nitrate/nitrite_sensing"/>
</dbReference>
<protein>
    <recommendedName>
        <fullName evidence="2">histidine kinase</fullName>
        <ecNumber evidence="2">2.7.13.3</ecNumber>
    </recommendedName>
</protein>
<feature type="compositionally biased region" description="Polar residues" evidence="6">
    <location>
        <begin position="240"/>
        <end position="254"/>
    </location>
</feature>
<sequence>MWAYAASDSVESGLALRAEAKAGASAGQSVHSLVTRLQDERRLTVAWQSHRTDKAHRSLEEARSRTDDAITAFQSSGTDLGRASGSGKERALTKALAELTRERNQVDSRAVTRSSAYGYYTDTTDAGIALLAAVLHSDDGRLAHSAAAVASLTHIAELLSREDSLLASAGPSGHLSAGVRQSFLGHVATQRQLARVMDTGDIPESAARDYRKIADTPQWTVLQRVEDAVAADKNPVARSTPGSTLPNTRVTPTRWSLPDRIDEWRPAADTVGEDLRDATSASLDGLAAQGAERADEALLSAGAGSLAVLGVLGLTGFLTVRSPLALVRRLSRLRDGTGQWTERALPELVESCTRGERGHAAPEMPRADDGDDELSRVIDAIRGQQRAAVAELETIAEAVDERWKAAAETSEQKARKREGAETVVLGLLRRNQLLISQLISLIDSLERREHDPELLTDIFKIDHLVTRLRRDLENQSLIVGVQPGRRWSKPVPVFQVLRSAVAETVDYTRIEVETAPEFSLSGRVVADVGHILAALIENGTAFSPPHTNVTVRAEEVAGGRLAVEVIDRGLGMDSEQYEHLNRLLADPPEPDVTRLGEIPQLGLFVVALLANRIGLEITLSKSAYGGTKAVVLIPNELLEEAPPIIPKLSEPPRERPEAPPAERPAVAEVQAPPALEHRERPMPEPESAPAPVSAPAAAAAPAPAVAAPAPAAASVAAVRDVRDVQDTDEDWRDPEEDHGGFPAYTGGGLLTRSKPRRAVDTPMQSVSLLAPTGEHAAPAPETAAPHLDEEPPQPPEPVQKPLTLPTRKPGENLAAPLRRSPGQSRAEERPPADDTSPWPTPGRAGAIAGAVQRASRQARTESTDAQRDGASPEDSRP</sequence>
<dbReference type="InterPro" id="IPR003594">
    <property type="entry name" value="HATPase_dom"/>
</dbReference>
<feature type="compositionally biased region" description="Basic and acidic residues" evidence="6">
    <location>
        <begin position="858"/>
        <end position="867"/>
    </location>
</feature>
<keyword evidence="4" id="KW-0808">Transferase</keyword>
<feature type="region of interest" description="Disordered" evidence="6">
    <location>
        <begin position="233"/>
        <end position="254"/>
    </location>
</feature>
<comment type="catalytic activity">
    <reaction evidence="1">
        <text>ATP + protein L-histidine = ADP + protein N-phospho-L-histidine.</text>
        <dbReference type="EC" id="2.7.13.3"/>
    </reaction>
</comment>
<dbReference type="RefSeq" id="WP_241061292.1">
    <property type="nucleotide sequence ID" value="NZ_JAKWJU010000002.1"/>
</dbReference>
<dbReference type="EMBL" id="JAKWJU010000002">
    <property type="protein sequence ID" value="MCH6162367.1"/>
    <property type="molecule type" value="Genomic_DNA"/>
</dbReference>
<feature type="region of interest" description="Disordered" evidence="6">
    <location>
        <begin position="644"/>
        <end position="668"/>
    </location>
</feature>
<evidence type="ECO:0000256" key="3">
    <source>
        <dbReference type="ARBA" id="ARBA00022553"/>
    </source>
</evidence>
<reference evidence="8" key="1">
    <citation type="submission" date="2022-03" db="EMBL/GenBank/DDBJ databases">
        <authorList>
            <person name="Santos J.D.N."/>
            <person name="Kallscheuer N."/>
            <person name="Jogler C."/>
            <person name="Lage O.M."/>
        </authorList>
    </citation>
    <scope>NUCLEOTIDE SEQUENCE</scope>
    <source>
        <strain evidence="8">M600PL45_2</strain>
    </source>
</reference>
<gene>
    <name evidence="8" type="ORF">MMA15_18840</name>
</gene>
<keyword evidence="9" id="KW-1185">Reference proteome</keyword>
<dbReference type="PANTHER" id="PTHR45436">
    <property type="entry name" value="SENSOR HISTIDINE KINASE YKOH"/>
    <property type="match status" value="1"/>
</dbReference>
<organism evidence="8 9">
    <name type="scientific">Streptomyces marispadix</name>
    <dbReference type="NCBI Taxonomy" id="2922868"/>
    <lineage>
        <taxon>Bacteria</taxon>
        <taxon>Bacillati</taxon>
        <taxon>Actinomycetota</taxon>
        <taxon>Actinomycetes</taxon>
        <taxon>Kitasatosporales</taxon>
        <taxon>Streptomycetaceae</taxon>
        <taxon>Streptomyces</taxon>
    </lineage>
</organism>
<feature type="domain" description="NIT" evidence="7">
    <location>
        <begin position="28"/>
        <end position="293"/>
    </location>
</feature>
<evidence type="ECO:0000256" key="5">
    <source>
        <dbReference type="ARBA" id="ARBA00022777"/>
    </source>
</evidence>
<proteinExistence type="predicted"/>
<dbReference type="SUPFAM" id="SSF55874">
    <property type="entry name" value="ATPase domain of HSP90 chaperone/DNA topoisomerase II/histidine kinase"/>
    <property type="match status" value="1"/>
</dbReference>
<evidence type="ECO:0000256" key="6">
    <source>
        <dbReference type="SAM" id="MobiDB-lite"/>
    </source>
</evidence>
<feature type="compositionally biased region" description="Acidic residues" evidence="6">
    <location>
        <begin position="726"/>
        <end position="736"/>
    </location>
</feature>
<dbReference type="Proteomes" id="UP001166784">
    <property type="component" value="Unassembled WGS sequence"/>
</dbReference>
<evidence type="ECO:0000256" key="2">
    <source>
        <dbReference type="ARBA" id="ARBA00012438"/>
    </source>
</evidence>
<dbReference type="Gene3D" id="3.30.565.10">
    <property type="entry name" value="Histidine kinase-like ATPase, C-terminal domain"/>
    <property type="match status" value="1"/>
</dbReference>